<evidence type="ECO:0000259" key="3">
    <source>
        <dbReference type="Pfam" id="PF13006"/>
    </source>
</evidence>
<dbReference type="InterPro" id="IPR024473">
    <property type="entry name" value="Transposases_IS4_N"/>
</dbReference>
<gene>
    <name evidence="4" type="ORF">GA0070624_3455</name>
</gene>
<feature type="domain" description="Transposase IS4-like" evidence="2">
    <location>
        <begin position="140"/>
        <end position="343"/>
    </location>
</feature>
<dbReference type="GO" id="GO:0004803">
    <property type="term" value="F:transposase activity"/>
    <property type="evidence" value="ECO:0007669"/>
    <property type="project" value="InterPro"/>
</dbReference>
<dbReference type="SUPFAM" id="SSF53098">
    <property type="entry name" value="Ribonuclease H-like"/>
    <property type="match status" value="1"/>
</dbReference>
<dbReference type="InterPro" id="IPR002559">
    <property type="entry name" value="Transposase_11"/>
</dbReference>
<evidence type="ECO:0000313" key="5">
    <source>
        <dbReference type="Proteomes" id="UP000199413"/>
    </source>
</evidence>
<dbReference type="AlphaFoldDB" id="A0A1C6SCM2"/>
<dbReference type="Pfam" id="PF01609">
    <property type="entry name" value="DDE_Tnp_1"/>
    <property type="match status" value="1"/>
</dbReference>
<dbReference type="Pfam" id="PF13006">
    <property type="entry name" value="Nterm_IS4"/>
    <property type="match status" value="1"/>
</dbReference>
<dbReference type="PANTHER" id="PTHR37529">
    <property type="entry name" value="TRANSPOSASE INSG FOR INSERTION SEQUENCE ELEMENT IS4-RELATED"/>
    <property type="match status" value="1"/>
</dbReference>
<proteinExistence type="predicted"/>
<keyword evidence="5" id="KW-1185">Reference proteome</keyword>
<dbReference type="GO" id="GO:0003677">
    <property type="term" value="F:DNA binding"/>
    <property type="evidence" value="ECO:0007669"/>
    <property type="project" value="InterPro"/>
</dbReference>
<dbReference type="InterPro" id="IPR012337">
    <property type="entry name" value="RNaseH-like_sf"/>
</dbReference>
<dbReference type="EMBL" id="FMHV01000002">
    <property type="protein sequence ID" value="SCL27200.1"/>
    <property type="molecule type" value="Genomic_DNA"/>
</dbReference>
<feature type="transmembrane region" description="Helical" evidence="1">
    <location>
        <begin position="51"/>
        <end position="71"/>
    </location>
</feature>
<dbReference type="PANTHER" id="PTHR37529:SF1">
    <property type="entry name" value="TRANSPOSASE INSG FOR INSERTION SEQUENCE ELEMENT IS4-RELATED"/>
    <property type="match status" value="1"/>
</dbReference>
<keyword evidence="1" id="KW-0472">Membrane</keyword>
<keyword evidence="1" id="KW-0812">Transmembrane</keyword>
<dbReference type="NCBIfam" id="NF033592">
    <property type="entry name" value="transpos_IS4_1"/>
    <property type="match status" value="1"/>
</dbReference>
<protein>
    <submittedName>
        <fullName evidence="4">Transposase, IS4 family</fullName>
    </submittedName>
</protein>
<feature type="domain" description="Transposase IS4 N-terminal" evidence="3">
    <location>
        <begin position="16"/>
        <end position="108"/>
    </location>
</feature>
<dbReference type="InterPro" id="IPR047952">
    <property type="entry name" value="Transpos_IS4"/>
</dbReference>
<evidence type="ECO:0000259" key="2">
    <source>
        <dbReference type="Pfam" id="PF01609"/>
    </source>
</evidence>
<evidence type="ECO:0000256" key="1">
    <source>
        <dbReference type="SAM" id="Phobius"/>
    </source>
</evidence>
<dbReference type="GO" id="GO:0006313">
    <property type="term" value="P:DNA transposition"/>
    <property type="evidence" value="ECO:0007669"/>
    <property type="project" value="InterPro"/>
</dbReference>
<dbReference type="Proteomes" id="UP000199413">
    <property type="component" value="Unassembled WGS sequence"/>
</dbReference>
<keyword evidence="1" id="KW-1133">Transmembrane helix</keyword>
<evidence type="ECO:0000313" key="4">
    <source>
        <dbReference type="EMBL" id="SCL27200.1"/>
    </source>
</evidence>
<sequence length="416" mass="45768">MLSRAVTVAEGVFAPGHLGELTRQVPFELVDDVLERTRTTQSRLRLLPSRVGVYFTLALALFPMLGHARVWDKLVAGLDGLSLRRPSEKALRDVRRRLGPAPIKLLFETLAGPVARPHVPGVRYRRWRTVAFDGCSSTKAPDRPRAAAWLGKIKHRFGQDGYPMLRIVALCETGTRSLLGAVFGPVDVSENAYAEQLLPLLDDGMLLLNDRGFDADDFLAKAAGTGAQLLVRLKGRRTPARQACLPDGTYLTRINGIALRIIDAHISVTTGKGLQLGGDYRLATTLTDHRRYPAHELITLYHERWEVESAFYSLRHTLLQGLVLRSQDAYGIEQEIWAQLTLYQALRRAMAEAVESVPGTDPDRAAFTVAVETARDQVVAAAGILPPPSSQRRAESPKLSLPTCCLHVAHAFPLAG</sequence>
<name>A0A1C6SCM2_9ACTN</name>
<dbReference type="STRING" id="568872.GA0070624_3455"/>
<accession>A0A1C6SCM2</accession>
<reference evidence="5" key="1">
    <citation type="submission" date="2016-06" db="EMBL/GenBank/DDBJ databases">
        <authorList>
            <person name="Varghese N."/>
            <person name="Submissions Spin"/>
        </authorList>
    </citation>
    <scope>NUCLEOTIDE SEQUENCE [LARGE SCALE GENOMIC DNA]</scope>
    <source>
        <strain evidence="5">DSM 45431</strain>
    </source>
</reference>
<organism evidence="4 5">
    <name type="scientific">Micromonospora rhizosphaerae</name>
    <dbReference type="NCBI Taxonomy" id="568872"/>
    <lineage>
        <taxon>Bacteria</taxon>
        <taxon>Bacillati</taxon>
        <taxon>Actinomycetota</taxon>
        <taxon>Actinomycetes</taxon>
        <taxon>Micromonosporales</taxon>
        <taxon>Micromonosporaceae</taxon>
        <taxon>Micromonospora</taxon>
    </lineage>
</organism>